<dbReference type="Proteomes" id="UP000315842">
    <property type="component" value="Unassembled WGS sequence"/>
</dbReference>
<dbReference type="EMBL" id="BJLP01000061">
    <property type="protein sequence ID" value="GEA82444.1"/>
    <property type="molecule type" value="Genomic_DNA"/>
</dbReference>
<sequence length="175" mass="17979">MTLVVVLVAATSVGCSAHGPTEGSLAVGGGSEFTLCITPHVGEDRALGATYATNEGSSDITITSVELVDATGVEVGDAFAVLDDGSDDGYSVGAPVPPDPEDDAYSVPAWERRVDAEGAVIAPGETWQVIQVVKVTSAADAGFEALRIEYTEDGSTRVAQNTTRMEVEGRGAQCE</sequence>
<protein>
    <submittedName>
        <fullName evidence="1">Uncharacterized protein</fullName>
    </submittedName>
</protein>
<dbReference type="AlphaFoldDB" id="A0A4Y3KGD2"/>
<evidence type="ECO:0000313" key="1">
    <source>
        <dbReference type="EMBL" id="GEA82444.1"/>
    </source>
</evidence>
<gene>
    <name evidence="1" type="ORF">CUD01_28880</name>
</gene>
<proteinExistence type="predicted"/>
<accession>A0A4Y3KGD2</accession>
<reference evidence="1 2" key="1">
    <citation type="submission" date="2019-06" db="EMBL/GenBank/DDBJ databases">
        <title>Whole genome shotgun sequence of Cellulomonas uda NBRC 3747.</title>
        <authorList>
            <person name="Hosoyama A."/>
            <person name="Uohara A."/>
            <person name="Ohji S."/>
            <person name="Ichikawa N."/>
        </authorList>
    </citation>
    <scope>NUCLEOTIDE SEQUENCE [LARGE SCALE GENOMIC DNA]</scope>
    <source>
        <strain evidence="1 2">NBRC 3747</strain>
    </source>
</reference>
<keyword evidence="2" id="KW-1185">Reference proteome</keyword>
<comment type="caution">
    <text evidence="1">The sequence shown here is derived from an EMBL/GenBank/DDBJ whole genome shotgun (WGS) entry which is preliminary data.</text>
</comment>
<name>A0A4Y3KGD2_CELUD</name>
<evidence type="ECO:0000313" key="2">
    <source>
        <dbReference type="Proteomes" id="UP000315842"/>
    </source>
</evidence>
<organism evidence="1 2">
    <name type="scientific">Cellulomonas uda</name>
    <dbReference type="NCBI Taxonomy" id="1714"/>
    <lineage>
        <taxon>Bacteria</taxon>
        <taxon>Bacillati</taxon>
        <taxon>Actinomycetota</taxon>
        <taxon>Actinomycetes</taxon>
        <taxon>Micrococcales</taxon>
        <taxon>Cellulomonadaceae</taxon>
        <taxon>Cellulomonas</taxon>
    </lineage>
</organism>